<comment type="caution">
    <text evidence="2">The sequence shown here is derived from an EMBL/GenBank/DDBJ whole genome shotgun (WGS) entry which is preliminary data.</text>
</comment>
<dbReference type="Gene3D" id="3.30.70.1230">
    <property type="entry name" value="Nucleotide cyclase"/>
    <property type="match status" value="1"/>
</dbReference>
<reference evidence="2" key="2">
    <citation type="submission" date="2020-09" db="EMBL/GenBank/DDBJ databases">
        <authorList>
            <person name="Sun Q."/>
            <person name="Ohkuma M."/>
        </authorList>
    </citation>
    <scope>NUCLEOTIDE SEQUENCE</scope>
    <source>
        <strain evidence="2">JCM 5069</strain>
    </source>
</reference>
<protein>
    <submittedName>
        <fullName evidence="2">Uncharacterized protein</fullName>
    </submittedName>
</protein>
<gene>
    <name evidence="2" type="ORF">GCM10018793_29020</name>
</gene>
<keyword evidence="3" id="KW-1185">Reference proteome</keyword>
<dbReference type="Proteomes" id="UP000603708">
    <property type="component" value="Unassembled WGS sequence"/>
</dbReference>
<dbReference type="EMBL" id="BNCD01000007">
    <property type="protein sequence ID" value="GHH78471.1"/>
    <property type="molecule type" value="Genomic_DNA"/>
</dbReference>
<reference evidence="2" key="1">
    <citation type="journal article" date="2014" name="Int. J. Syst. Evol. Microbiol.">
        <title>Complete genome sequence of Corynebacterium casei LMG S-19264T (=DSM 44701T), isolated from a smear-ripened cheese.</title>
        <authorList>
            <consortium name="US DOE Joint Genome Institute (JGI-PGF)"/>
            <person name="Walter F."/>
            <person name="Albersmeier A."/>
            <person name="Kalinowski J."/>
            <person name="Ruckert C."/>
        </authorList>
    </citation>
    <scope>NUCLEOTIDE SEQUENCE</scope>
    <source>
        <strain evidence="2">JCM 5069</strain>
    </source>
</reference>
<proteinExistence type="predicted"/>
<feature type="region of interest" description="Disordered" evidence="1">
    <location>
        <begin position="193"/>
        <end position="220"/>
    </location>
</feature>
<dbReference type="RefSeq" id="WP_189931880.1">
    <property type="nucleotide sequence ID" value="NZ_BNCD01000007.1"/>
</dbReference>
<evidence type="ECO:0000313" key="2">
    <source>
        <dbReference type="EMBL" id="GHH78471.1"/>
    </source>
</evidence>
<evidence type="ECO:0000256" key="1">
    <source>
        <dbReference type="SAM" id="MobiDB-lite"/>
    </source>
</evidence>
<dbReference type="AlphaFoldDB" id="A0A919G658"/>
<organism evidence="2 3">
    <name type="scientific">Streptomyces sulfonofaciens</name>
    <dbReference type="NCBI Taxonomy" id="68272"/>
    <lineage>
        <taxon>Bacteria</taxon>
        <taxon>Bacillati</taxon>
        <taxon>Actinomycetota</taxon>
        <taxon>Actinomycetes</taxon>
        <taxon>Kitasatosporales</taxon>
        <taxon>Streptomycetaceae</taxon>
        <taxon>Streptomyces</taxon>
    </lineage>
</organism>
<evidence type="ECO:0000313" key="3">
    <source>
        <dbReference type="Proteomes" id="UP000603708"/>
    </source>
</evidence>
<name>A0A919G658_9ACTN</name>
<sequence>MNATLNRTILLFDIERFSHRDDVEQTYLRRMLYGIADRILENAGIDESLRNREDRGDGLLELIDPNAPLVELLRAVLTEAPSELRAVNRVTSSSAQIRLRVVVATGYVAYDGHGWVGSDLNHAFRLLNADELRDALKERSDDFVLCVSDGVHHGIVRHDHRGIPADDFHPVTLGSANGPLGAWVHGHVPASVRGRAPSGPGSARNLPVGEDGPGATGPRTTAFGGSQVNGDQIGVGGGTVHGDLVIGEAAFRKHSRGENR</sequence>
<dbReference type="InterPro" id="IPR029787">
    <property type="entry name" value="Nucleotide_cyclase"/>
</dbReference>
<accession>A0A919G658</accession>